<dbReference type="EMBL" id="SDMP01000013">
    <property type="protein sequence ID" value="RYR21717.1"/>
    <property type="molecule type" value="Genomic_DNA"/>
</dbReference>
<dbReference type="OrthoDB" id="1668162at2759"/>
<feature type="compositionally biased region" description="Basic and acidic residues" evidence="3">
    <location>
        <begin position="202"/>
        <end position="223"/>
    </location>
</feature>
<feature type="compositionally biased region" description="Polar residues" evidence="3">
    <location>
        <begin position="35"/>
        <end position="44"/>
    </location>
</feature>
<reference evidence="6 7" key="1">
    <citation type="submission" date="2019-01" db="EMBL/GenBank/DDBJ databases">
        <title>Sequencing of cultivated peanut Arachis hypogaea provides insights into genome evolution and oil improvement.</title>
        <authorList>
            <person name="Chen X."/>
        </authorList>
    </citation>
    <scope>NUCLEOTIDE SEQUENCE [LARGE SCALE GENOMIC DNA]</scope>
    <source>
        <strain evidence="7">cv. Fuhuasheng</strain>
        <tissue evidence="6">Leaves</tissue>
    </source>
</reference>
<dbReference type="GO" id="GO:0051015">
    <property type="term" value="F:actin filament binding"/>
    <property type="evidence" value="ECO:0007669"/>
    <property type="project" value="InterPro"/>
</dbReference>
<dbReference type="SUPFAM" id="SSF101447">
    <property type="entry name" value="Formin homology 2 domain (FH2 domain)"/>
    <property type="match status" value="1"/>
</dbReference>
<sequence length="844" mass="93228">MELTRPGYAVIYVILLCALAQGGSEGKRGEDDDFSPSSLLVHTTQQAEIVPKHRKELTKNIEAKELDLHAKEESNDIRPILFRENNTHKATKSNQTIDPPTPQPQSPPPRRSHRLVAASRSLTESSDPVTSPPPNKNEDDKQPKTTVHGAAAVSGILMALGVSFCYRQVKTNKEEKEDILILTSKDYAGGSPKIVRLGDNTELNKHNKEEESGTDNNEKKTSDDDAISGSIDNKNEGSNATSEVETTAPLQVVEHVVEFAPGPPQPPPPPPTRSAPLPPPAPRPPPPPVPPRGNGPPPPPPPRLPGLGPRAPPPPPLRGGRGTSHPPPVPSRPLSKRFRNVARVDSFTEAPDPAKPKLKPFFWDKVNAKSDQAMVWHEISGGSFVFNEEQMEFLFGCTNHNKNERKKDSPQIDSAQLVQIIDKKKAQNLSILLKALNVTTEEVVDAIKEGNELPIELMQTLVKMAPTSDEELKLRLYTGPLSDLGPAEKFLKVLVDIPFAFRRIECLIFMCTLQEESSTMREYFTTLEVACKKLVKSRLFLKLLEAVLKTGNRMNDGTYRGGAQAFKLDTLLKLSDVKGTDGKTTLLHFVVQEIIRSEGVRALRTAKESGSMPNLETEDSSEENYRSLGIEVVSGLSAELLDVRMAALIDGDLISSTVAKLSHSLSKTREFLDTEMKNVQEDGEFRSCMEGFLEKATSEVAWLIEEEKRITELVKGTADYFHGNSGKEEGLRLFAVVRDFLFILDKVCKEVKETNIKEAKINAASKNYNNNNNNHNDNNNNNSNVKESSPSVTPSSTTEAQQQNSGPSELHRRLFPAIVQRRVDDDSSSDDDYDDDDDNNKISP</sequence>
<dbReference type="SMR" id="A0A445A5K6"/>
<feature type="region of interest" description="Disordered" evidence="3">
    <location>
        <begin position="24"/>
        <end position="44"/>
    </location>
</feature>
<dbReference type="Pfam" id="PF02181">
    <property type="entry name" value="FH2"/>
    <property type="match status" value="1"/>
</dbReference>
<protein>
    <recommendedName>
        <fullName evidence="2">Formin-like protein</fullName>
    </recommendedName>
</protein>
<dbReference type="PANTHER" id="PTHR23213:SF392">
    <property type="entry name" value="FORMIN-LIKE PROTEIN 3"/>
    <property type="match status" value="1"/>
</dbReference>
<comment type="similarity">
    <text evidence="1">Belongs to the formin-like family. Class-I subfamily.</text>
</comment>
<evidence type="ECO:0000256" key="4">
    <source>
        <dbReference type="SAM" id="SignalP"/>
    </source>
</evidence>
<feature type="chain" id="PRO_5019532225" description="Formin-like protein" evidence="4">
    <location>
        <begin position="27"/>
        <end position="844"/>
    </location>
</feature>
<feature type="compositionally biased region" description="Polar residues" evidence="3">
    <location>
        <begin position="120"/>
        <end position="129"/>
    </location>
</feature>
<evidence type="ECO:0000259" key="5">
    <source>
        <dbReference type="PROSITE" id="PS51444"/>
    </source>
</evidence>
<feature type="compositionally biased region" description="Pro residues" evidence="3">
    <location>
        <begin position="99"/>
        <end position="109"/>
    </location>
</feature>
<feature type="region of interest" description="Disordered" evidence="3">
    <location>
        <begin position="766"/>
        <end position="844"/>
    </location>
</feature>
<dbReference type="PANTHER" id="PTHR23213">
    <property type="entry name" value="FORMIN-RELATED"/>
    <property type="match status" value="1"/>
</dbReference>
<feature type="compositionally biased region" description="Low complexity" evidence="3">
    <location>
        <begin position="767"/>
        <end position="798"/>
    </location>
</feature>
<dbReference type="Gramene" id="arahy.Tifrunner.gnm2.ann2.Ah13g181200.1">
    <property type="protein sequence ID" value="arahy.Tifrunner.gnm2.ann2.Ah13g181200.1-CDS"/>
    <property type="gene ID" value="arahy.Tifrunner.gnm2.ann2.Ah13g181200"/>
</dbReference>
<feature type="region of interest" description="Disordered" evidence="3">
    <location>
        <begin position="84"/>
        <end position="147"/>
    </location>
</feature>
<feature type="domain" description="FH2" evidence="5">
    <location>
        <begin position="348"/>
        <end position="770"/>
    </location>
</feature>
<organism evidence="6 7">
    <name type="scientific">Arachis hypogaea</name>
    <name type="common">Peanut</name>
    <dbReference type="NCBI Taxonomy" id="3818"/>
    <lineage>
        <taxon>Eukaryota</taxon>
        <taxon>Viridiplantae</taxon>
        <taxon>Streptophyta</taxon>
        <taxon>Embryophyta</taxon>
        <taxon>Tracheophyta</taxon>
        <taxon>Spermatophyta</taxon>
        <taxon>Magnoliopsida</taxon>
        <taxon>eudicotyledons</taxon>
        <taxon>Gunneridae</taxon>
        <taxon>Pentapetalae</taxon>
        <taxon>rosids</taxon>
        <taxon>fabids</taxon>
        <taxon>Fabales</taxon>
        <taxon>Fabaceae</taxon>
        <taxon>Papilionoideae</taxon>
        <taxon>50 kb inversion clade</taxon>
        <taxon>dalbergioids sensu lato</taxon>
        <taxon>Dalbergieae</taxon>
        <taxon>Pterocarpus clade</taxon>
        <taxon>Arachis</taxon>
    </lineage>
</organism>
<name>A0A445A5K6_ARAHY</name>
<dbReference type="SMART" id="SM00498">
    <property type="entry name" value="FH2"/>
    <property type="match status" value="1"/>
</dbReference>
<dbReference type="GO" id="GO:0045010">
    <property type="term" value="P:actin nucleation"/>
    <property type="evidence" value="ECO:0007669"/>
    <property type="project" value="InterPro"/>
</dbReference>
<feature type="compositionally biased region" description="Polar residues" evidence="3">
    <location>
        <begin position="230"/>
        <end position="249"/>
    </location>
</feature>
<comment type="caution">
    <text evidence="6">The sequence shown here is derived from an EMBL/GenBank/DDBJ whole genome shotgun (WGS) entry which is preliminary data.</text>
</comment>
<dbReference type="PROSITE" id="PS51444">
    <property type="entry name" value="FH2"/>
    <property type="match status" value="1"/>
</dbReference>
<proteinExistence type="inferred from homology"/>
<dbReference type="InterPro" id="IPR015425">
    <property type="entry name" value="FH2_Formin"/>
</dbReference>
<dbReference type="InterPro" id="IPR027643">
    <property type="entry name" value="Formin-like_plant"/>
</dbReference>
<keyword evidence="7" id="KW-1185">Reference proteome</keyword>
<feature type="compositionally biased region" description="Acidic residues" evidence="3">
    <location>
        <begin position="826"/>
        <end position="838"/>
    </location>
</feature>
<evidence type="ECO:0000256" key="3">
    <source>
        <dbReference type="SAM" id="MobiDB-lite"/>
    </source>
</evidence>
<evidence type="ECO:0000256" key="2">
    <source>
        <dbReference type="RuleBase" id="RU361260"/>
    </source>
</evidence>
<dbReference type="Proteomes" id="UP000289738">
    <property type="component" value="Chromosome B03"/>
</dbReference>
<keyword evidence="4" id="KW-0732">Signal</keyword>
<feature type="region of interest" description="Disordered" evidence="3">
    <location>
        <begin position="189"/>
        <end position="337"/>
    </location>
</feature>
<dbReference type="InterPro" id="IPR042201">
    <property type="entry name" value="FH2_Formin_sf"/>
</dbReference>
<dbReference type="AlphaFoldDB" id="A0A445A5K6"/>
<feature type="signal peptide" evidence="4">
    <location>
        <begin position="1"/>
        <end position="26"/>
    </location>
</feature>
<evidence type="ECO:0000313" key="7">
    <source>
        <dbReference type="Proteomes" id="UP000289738"/>
    </source>
</evidence>
<dbReference type="STRING" id="3818.A0A445A5K6"/>
<accession>A0A445A5K6</accession>
<evidence type="ECO:0000256" key="1">
    <source>
        <dbReference type="ARBA" id="ARBA00025793"/>
    </source>
</evidence>
<evidence type="ECO:0000313" key="6">
    <source>
        <dbReference type="EMBL" id="RYR21717.1"/>
    </source>
</evidence>
<dbReference type="Gene3D" id="1.20.58.2220">
    <property type="entry name" value="Formin, FH2 domain"/>
    <property type="match status" value="1"/>
</dbReference>
<feature type="compositionally biased region" description="Pro residues" evidence="3">
    <location>
        <begin position="261"/>
        <end position="317"/>
    </location>
</feature>
<gene>
    <name evidence="6" type="ORF">Ahy_B03g067034</name>
</gene>